<dbReference type="STRING" id="224013.ACX27_09005"/>
<evidence type="ECO:0000313" key="3">
    <source>
        <dbReference type="EMBL" id="ALF53828.1"/>
    </source>
</evidence>
<organism evidence="3 4">
    <name type="scientific">Nostoc piscinale CENA21</name>
    <dbReference type="NCBI Taxonomy" id="224013"/>
    <lineage>
        <taxon>Bacteria</taxon>
        <taxon>Bacillati</taxon>
        <taxon>Cyanobacteriota</taxon>
        <taxon>Cyanophyceae</taxon>
        <taxon>Nostocales</taxon>
        <taxon>Nostocaceae</taxon>
        <taxon>Nostoc</taxon>
    </lineage>
</organism>
<protein>
    <submittedName>
        <fullName evidence="3">Uncharacterized protein</fullName>
    </submittedName>
</protein>
<name>A0A0M4SS27_9NOSO</name>
<dbReference type="EMBL" id="CP012036">
    <property type="protein sequence ID" value="ALF52978.1"/>
    <property type="molecule type" value="Genomic_DNA"/>
</dbReference>
<dbReference type="OrthoDB" id="490745at2"/>
<evidence type="ECO:0000313" key="2">
    <source>
        <dbReference type="EMBL" id="ALF52978.1"/>
    </source>
</evidence>
<dbReference type="KEGG" id="npz:ACX27_09145"/>
<gene>
    <name evidence="1" type="ORF">ACX27_09005</name>
    <name evidence="2" type="ORF">ACX27_09145</name>
    <name evidence="3" type="ORF">ACX27_14785</name>
</gene>
<dbReference type="AlphaFoldDB" id="A0A0M4SS27"/>
<evidence type="ECO:0000313" key="4">
    <source>
        <dbReference type="Proteomes" id="UP000062645"/>
    </source>
</evidence>
<dbReference type="EMBL" id="CP012036">
    <property type="protein sequence ID" value="ALF52957.1"/>
    <property type="molecule type" value="Genomic_DNA"/>
</dbReference>
<evidence type="ECO:0000313" key="1">
    <source>
        <dbReference type="EMBL" id="ALF52957.1"/>
    </source>
</evidence>
<reference evidence="3" key="2">
    <citation type="submission" date="2015-07" db="EMBL/GenBank/DDBJ databases">
        <authorList>
            <person name="Noorani M."/>
        </authorList>
    </citation>
    <scope>NUCLEOTIDE SEQUENCE</scope>
    <source>
        <strain evidence="3">CENA21</strain>
    </source>
</reference>
<proteinExistence type="predicted"/>
<dbReference type="Proteomes" id="UP000062645">
    <property type="component" value="Chromosome"/>
</dbReference>
<dbReference type="KEGG" id="npz:ACX27_09005"/>
<sequence>MTQHTLEQYFNLHQGKAIDFSLRAEHRDGGWLFYIHPQGVNGETWDFRVNGNQLTNIVPGEEQERDRSE</sequence>
<accession>A0A0M4SS27</accession>
<keyword evidence="4" id="KW-1185">Reference proteome</keyword>
<reference evidence="4" key="1">
    <citation type="submission" date="2015-07" db="EMBL/GenBank/DDBJ databases">
        <title>Genome Of Nitrogen-Fixing Cyanobacterium Nostoc piscinale CENA21 From Solimoes/Amazon River Floodplain Sediments And Comparative Genomics To Uncover Biosynthetic Natural Products Potential.</title>
        <authorList>
            <person name="Leao T.F."/>
            <person name="Leao P.N."/>
            <person name="Guimaraes P.I."/>
            <person name="de Melo A.G.C."/>
            <person name="Ramos R.T.J."/>
            <person name="Silva A."/>
            <person name="Fiore M.F."/>
            <person name="Schneider M.P.C."/>
        </authorList>
    </citation>
    <scope>NUCLEOTIDE SEQUENCE [LARGE SCALE GENOMIC DNA]</scope>
    <source>
        <strain evidence="4">CENA21</strain>
    </source>
</reference>
<dbReference type="KEGG" id="npz:ACX27_14785"/>
<dbReference type="EMBL" id="CP012036">
    <property type="protein sequence ID" value="ALF53828.1"/>
    <property type="molecule type" value="Genomic_DNA"/>
</dbReference>
<dbReference type="RefSeq" id="WP_062291149.1">
    <property type="nucleotide sequence ID" value="NZ_CP012036.1"/>
</dbReference>
<dbReference type="PATRIC" id="fig|224013.5.peg.2186"/>
<reference evidence="3 4" key="3">
    <citation type="journal article" date="2016" name="Genome Announc.">
        <title>Draft Genome Sequence of the N2-Fixing Cyanobacterium Nostoc piscinale CENA21, Isolated from the Brazilian Amazon Floodplain.</title>
        <authorList>
            <person name="Leao T."/>
            <person name="Guimaraes P.I."/>
            <person name="de Melo A.G."/>
            <person name="Ramos R.T."/>
            <person name="Leao P.N."/>
            <person name="Silva A."/>
            <person name="Fiore M.F."/>
            <person name="Schneider M.P."/>
        </authorList>
    </citation>
    <scope>NUCLEOTIDE SEQUENCE [LARGE SCALE GENOMIC DNA]</scope>
    <source>
        <strain evidence="3 4">CENA21</strain>
    </source>
</reference>